<proteinExistence type="predicted"/>
<dbReference type="RefSeq" id="WP_271326063.1">
    <property type="nucleotide sequence ID" value="NZ_JAAGKO020000030.1"/>
</dbReference>
<dbReference type="Proteomes" id="UP001156398">
    <property type="component" value="Unassembled WGS sequence"/>
</dbReference>
<name>A0ABT6W2V0_9ACTN</name>
<dbReference type="EMBL" id="JAAGKO020000030">
    <property type="protein sequence ID" value="MDI5965063.1"/>
    <property type="molecule type" value="Genomic_DNA"/>
</dbReference>
<evidence type="ECO:0000313" key="2">
    <source>
        <dbReference type="Proteomes" id="UP001156398"/>
    </source>
</evidence>
<protein>
    <submittedName>
        <fullName evidence="1">SMI1/KNR4 family protein</fullName>
    </submittedName>
</protein>
<organism evidence="1 2">
    <name type="scientific">Streptantibioticus silvisoli</name>
    <dbReference type="NCBI Taxonomy" id="2705255"/>
    <lineage>
        <taxon>Bacteria</taxon>
        <taxon>Bacillati</taxon>
        <taxon>Actinomycetota</taxon>
        <taxon>Actinomycetes</taxon>
        <taxon>Kitasatosporales</taxon>
        <taxon>Streptomycetaceae</taxon>
        <taxon>Streptantibioticus</taxon>
    </lineage>
</organism>
<gene>
    <name evidence="1" type="ORF">POF43_020460</name>
</gene>
<comment type="caution">
    <text evidence="1">The sequence shown here is derived from an EMBL/GenBank/DDBJ whole genome shotgun (WGS) entry which is preliminary data.</text>
</comment>
<accession>A0ABT6W2V0</accession>
<sequence length="232" mass="24993">MNEFDFVTGLAAALRDRAGAWAFVRAVAAFWNVPLVDGDGVGEAELTAAERRLGLPLPAALREAYALLGRRSDLTSNQDTLLPPDELTVFDGVLVFRRENQGVAHWGILVPHPDQEDPPVVVRLDLADKAQERWEPWLGSVSAAFTGIVLAEPLLAADESCDFCYRQDDHARAVLAADFTGLEFPGGPGSRWFAAPDVLVADLDGTGLAARARTPEALDALREHLGGDWLAG</sequence>
<evidence type="ECO:0000313" key="1">
    <source>
        <dbReference type="EMBL" id="MDI5965063.1"/>
    </source>
</evidence>
<reference evidence="1 2" key="1">
    <citation type="submission" date="2023-05" db="EMBL/GenBank/DDBJ databases">
        <title>Streptantibioticus silvisoli sp. nov., acidotolerant actinomycetes 1 from pine litter.</title>
        <authorList>
            <person name="Swiecimska M."/>
            <person name="Golinska P."/>
            <person name="Sangal V."/>
            <person name="Wachnowicz B."/>
            <person name="Goodfellow M."/>
        </authorList>
    </citation>
    <scope>NUCLEOTIDE SEQUENCE [LARGE SCALE GENOMIC DNA]</scope>
    <source>
        <strain evidence="1 2">SL54</strain>
    </source>
</reference>
<keyword evidence="2" id="KW-1185">Reference proteome</keyword>